<comment type="subunit">
    <text evidence="1">Component of the NuA4 histone acetyltransferase complex.</text>
</comment>
<evidence type="ECO:0000313" key="5">
    <source>
        <dbReference type="Proteomes" id="UP001172102"/>
    </source>
</evidence>
<dbReference type="SUPFAM" id="SSF54160">
    <property type="entry name" value="Chromo domain-like"/>
    <property type="match status" value="1"/>
</dbReference>
<name>A0AA39ZX41_9PEZI</name>
<feature type="domain" description="Chromo" evidence="3">
    <location>
        <begin position="41"/>
        <end position="102"/>
    </location>
</feature>
<dbReference type="InterPro" id="IPR023780">
    <property type="entry name" value="Chromo_domain"/>
</dbReference>
<dbReference type="Gene3D" id="2.40.50.40">
    <property type="match status" value="1"/>
</dbReference>
<feature type="compositionally biased region" description="Low complexity" evidence="2">
    <location>
        <begin position="206"/>
        <end position="217"/>
    </location>
</feature>
<feature type="region of interest" description="Disordered" evidence="2">
    <location>
        <begin position="1"/>
        <end position="41"/>
    </location>
</feature>
<keyword evidence="5" id="KW-1185">Reference proteome</keyword>
<gene>
    <name evidence="4" type="ORF">B0H67DRAFT_604111</name>
</gene>
<feature type="compositionally biased region" description="Polar residues" evidence="2">
    <location>
        <begin position="189"/>
        <end position="203"/>
    </location>
</feature>
<evidence type="ECO:0000256" key="2">
    <source>
        <dbReference type="SAM" id="MobiDB-lite"/>
    </source>
</evidence>
<dbReference type="InterPro" id="IPR000953">
    <property type="entry name" value="Chromo/chromo_shadow_dom"/>
</dbReference>
<feature type="compositionally biased region" description="Basic and acidic residues" evidence="2">
    <location>
        <begin position="436"/>
        <end position="446"/>
    </location>
</feature>
<feature type="compositionally biased region" description="Polar residues" evidence="2">
    <location>
        <begin position="238"/>
        <end position="261"/>
    </location>
</feature>
<feature type="compositionally biased region" description="Basic residues" evidence="2">
    <location>
        <begin position="123"/>
        <end position="133"/>
    </location>
</feature>
<feature type="region of interest" description="Disordered" evidence="2">
    <location>
        <begin position="110"/>
        <end position="312"/>
    </location>
</feature>
<dbReference type="PROSITE" id="PS50013">
    <property type="entry name" value="CHROMO_2"/>
    <property type="match status" value="1"/>
</dbReference>
<dbReference type="EMBL" id="JAUKUA010000007">
    <property type="protein sequence ID" value="KAK0705206.1"/>
    <property type="molecule type" value="Genomic_DNA"/>
</dbReference>
<protein>
    <recommendedName>
        <fullName evidence="3">Chromo domain-containing protein</fullName>
    </recommendedName>
</protein>
<feature type="compositionally biased region" description="Acidic residues" evidence="2">
    <location>
        <begin position="154"/>
        <end position="169"/>
    </location>
</feature>
<dbReference type="SMART" id="SM00298">
    <property type="entry name" value="CHROMO"/>
    <property type="match status" value="1"/>
</dbReference>
<dbReference type="InterPro" id="IPR016197">
    <property type="entry name" value="Chromo-like_dom_sf"/>
</dbReference>
<evidence type="ECO:0000259" key="3">
    <source>
        <dbReference type="PROSITE" id="PS50013"/>
    </source>
</evidence>
<organism evidence="4 5">
    <name type="scientific">Lasiosphaeris hirsuta</name>
    <dbReference type="NCBI Taxonomy" id="260670"/>
    <lineage>
        <taxon>Eukaryota</taxon>
        <taxon>Fungi</taxon>
        <taxon>Dikarya</taxon>
        <taxon>Ascomycota</taxon>
        <taxon>Pezizomycotina</taxon>
        <taxon>Sordariomycetes</taxon>
        <taxon>Sordariomycetidae</taxon>
        <taxon>Sordariales</taxon>
        <taxon>Lasiosphaeriaceae</taxon>
        <taxon>Lasiosphaeris</taxon>
    </lineage>
</organism>
<reference evidence="4" key="1">
    <citation type="submission" date="2023-06" db="EMBL/GenBank/DDBJ databases">
        <title>Genome-scale phylogeny and comparative genomics of the fungal order Sordariales.</title>
        <authorList>
            <consortium name="Lawrence Berkeley National Laboratory"/>
            <person name="Hensen N."/>
            <person name="Bonometti L."/>
            <person name="Westerberg I."/>
            <person name="Brannstrom I.O."/>
            <person name="Guillou S."/>
            <person name="Cros-Aarteil S."/>
            <person name="Calhoun S."/>
            <person name="Haridas S."/>
            <person name="Kuo A."/>
            <person name="Mondo S."/>
            <person name="Pangilinan J."/>
            <person name="Riley R."/>
            <person name="Labutti K."/>
            <person name="Andreopoulos B."/>
            <person name="Lipzen A."/>
            <person name="Chen C."/>
            <person name="Yanf M."/>
            <person name="Daum C."/>
            <person name="Ng V."/>
            <person name="Clum A."/>
            <person name="Steindorff A."/>
            <person name="Ohm R."/>
            <person name="Martin F."/>
            <person name="Silar P."/>
            <person name="Natvig D."/>
            <person name="Lalanne C."/>
            <person name="Gautier V."/>
            <person name="Ament-Velasquez S.L."/>
            <person name="Kruys A."/>
            <person name="Hutchinson M.I."/>
            <person name="Powell A.J."/>
            <person name="Barry K."/>
            <person name="Miller A.N."/>
            <person name="Grigoriev I.V."/>
            <person name="Debuchy R."/>
            <person name="Gladieux P."/>
            <person name="Thoren M.H."/>
            <person name="Johannesson H."/>
        </authorList>
    </citation>
    <scope>NUCLEOTIDE SEQUENCE</scope>
    <source>
        <strain evidence="4">SMH4607-1</strain>
    </source>
</reference>
<proteinExistence type="predicted"/>
<accession>A0AA39ZX41</accession>
<feature type="region of interest" description="Disordered" evidence="2">
    <location>
        <begin position="348"/>
        <end position="459"/>
    </location>
</feature>
<dbReference type="CDD" id="cd18966">
    <property type="entry name" value="chromodomain"/>
    <property type="match status" value="1"/>
</dbReference>
<dbReference type="Pfam" id="PF00385">
    <property type="entry name" value="Chromo"/>
    <property type="match status" value="1"/>
</dbReference>
<comment type="caution">
    <text evidence="4">The sequence shown here is derived from an EMBL/GenBank/DDBJ whole genome shotgun (WGS) entry which is preliminary data.</text>
</comment>
<dbReference type="GO" id="GO:0006338">
    <property type="term" value="P:chromatin remodeling"/>
    <property type="evidence" value="ECO:0007669"/>
    <property type="project" value="UniProtKB-ARBA"/>
</dbReference>
<dbReference type="Proteomes" id="UP001172102">
    <property type="component" value="Unassembled WGS sequence"/>
</dbReference>
<feature type="compositionally biased region" description="Low complexity" evidence="2">
    <location>
        <begin position="376"/>
        <end position="385"/>
    </location>
</feature>
<evidence type="ECO:0000313" key="4">
    <source>
        <dbReference type="EMBL" id="KAK0705206.1"/>
    </source>
</evidence>
<sequence length="1345" mass="151986">MFKQVGRRPSSEVFSPDAPESDDDISLTSTVEDQHDSDEEFGVEGILAEQKSSEGKMFYLVEWTGFPLHRSTWEPEANLGNELKAMWEATKKRQKSGDEPPFEIKLNEFNEAQETATREKEERHRRRNVRRMRTGLPLTPPFPESSTAKTAVDDSMESSEDEATEDAYIEEPVPAPTPSKSHLRPKQQRVFSGNIPSSTSTDVVPSGQRAGASSASRNQTRRPPTTGYQGTARRLSGSKPSTSNASATPRSTVPSQASGSSIPRPPANANPRRVLTAKRSAVTKRPASNIFSGGKMRKPRQNLAAVMSDPSKEPKFFEKARFRRIAEKGSRDKEDRAPDLAVLQAMQGFDISKGPANRRTSKETIVSPTFLPAQDSSSLLTSSKSAAEPRAASDPKPSSGPRPASQSGSKPSLGPKPAFKSQDSSLGGGSKRERKSVRFLDNDDNHSVLVQEPEAMDVDMPTAQARLKSPPLSKQYSSNEYPPPLPKKMSLNEYLPKLLHSSEKKLILGKSATAEVLFNGLPRESEPLNGFLAEETLDFGHTCLAQSVQHQLQTMIQMSLATGTITPKIGSESRVKEMAEFLKSRLLGLYHPHPNYNILIYPTKCEEWKMNFLGSEPASPADVALRYYIFASTFDCSRMLRPLTLPMQLQTKPGSERAIIMKRFFNFDYQRLLPGIGATEMHSFFLVFPESRGAMMQALYHWLRACRPDCQIYTSHNAGSWKAFRANVENASGVVIIHELLTWSLRRFPHLGVYLMKRHDQYWCLSEPVQPHPIFPSISTAEGPLPPGDIKLNRLFPHRSVILLSPSFLVSEPQRTYELFEWFLQNWVKKTNYRLVTASNISDYLLELALQKSEERDRLRARSDSNSINIELEANLRGLSQSDCELRFKVAAQASELDHYRRKKAGLYGEDEDINSSLIYVDPAIDPNDEQSLVNWFGWWSTLRADQFRKFYVVGSSPTISYPGSRRAQRHVRIPTYTRVTINYPDIVLDTYQQTLTDQPPEVKGSGPIAQDKRVGVAGAQAVDPGPPWTFHSDLIKSDSALEIERYMQTIFNKVPPQKWSPWTLYKFPVYWADIQMADRFGGFRQEQKRIKDWFDFTWSFTLSPNKNFNTYIGFFYTVADGQDPQDLPKSQRLRRDPWLAVYRPVNPHKGRPFTRCEVIIWDPTAKRRCPGAQEPAERDLFEMQRRVIQYIREHGSALNPGTWIDQVWLGGFDHAGIDIDSSPFDSTMVFLERLLGNIREFLPAYEGHMPGRGFKKKSKCTNKLYEDARLARARSTDSSVTQMPYQFRLTSDWYGEQKAEGRGFEHINVDCWENIFNHFKIGKSAAIDTSTGSSSDRRDSTASG</sequence>
<evidence type="ECO:0000256" key="1">
    <source>
        <dbReference type="ARBA" id="ARBA00011353"/>
    </source>
</evidence>